<protein>
    <recommendedName>
        <fullName evidence="3">Elongation factor P hydroxylase</fullName>
    </recommendedName>
</protein>
<accession>A0A7X0EAN9</accession>
<dbReference type="Proteomes" id="UP000539175">
    <property type="component" value="Unassembled WGS sequence"/>
</dbReference>
<dbReference type="RefSeq" id="WP_184796778.1">
    <property type="nucleotide sequence ID" value="NZ_JACIIZ010000001.1"/>
</dbReference>
<evidence type="ECO:0008006" key="3">
    <source>
        <dbReference type="Google" id="ProtNLM"/>
    </source>
</evidence>
<dbReference type="EMBL" id="JACIIZ010000001">
    <property type="protein sequence ID" value="MBB6249762.1"/>
    <property type="molecule type" value="Genomic_DNA"/>
</dbReference>
<sequence>MILTPIPLEDLPAILDDLRRRMRAEVPAVPRLAVEVFERIAATLELVPMGVDTPQHRAAGIALAHRFGIATIDELPMQAYSWDGHAIRTQSESYVLIHEIGHWLVAPPERRGLVDFGLGAGPETGRIAEANAAICVDLETQIEEEALSSLIGILWEVELGQPAILAFLEQNWLEGWDRPACIDNLAANLANLHRRGLIDANYRPVAPEHFEVMGRVASL</sequence>
<dbReference type="AlphaFoldDB" id="A0A7X0EAN9"/>
<evidence type="ECO:0000313" key="2">
    <source>
        <dbReference type="Proteomes" id="UP000539175"/>
    </source>
</evidence>
<organism evidence="1 2">
    <name type="scientific">Nitrospirillum iridis</name>
    <dbReference type="NCBI Taxonomy" id="765888"/>
    <lineage>
        <taxon>Bacteria</taxon>
        <taxon>Pseudomonadati</taxon>
        <taxon>Pseudomonadota</taxon>
        <taxon>Alphaproteobacteria</taxon>
        <taxon>Rhodospirillales</taxon>
        <taxon>Azospirillaceae</taxon>
        <taxon>Nitrospirillum</taxon>
    </lineage>
</organism>
<gene>
    <name evidence="1" type="ORF">FHS74_000295</name>
</gene>
<evidence type="ECO:0000313" key="1">
    <source>
        <dbReference type="EMBL" id="MBB6249762.1"/>
    </source>
</evidence>
<dbReference type="InterPro" id="IPR007411">
    <property type="entry name" value="EpmC"/>
</dbReference>
<keyword evidence="2" id="KW-1185">Reference proteome</keyword>
<name>A0A7X0EAN9_9PROT</name>
<comment type="caution">
    <text evidence="1">The sequence shown here is derived from an EMBL/GenBank/DDBJ whole genome shotgun (WGS) entry which is preliminary data.</text>
</comment>
<proteinExistence type="predicted"/>
<reference evidence="1 2" key="1">
    <citation type="submission" date="2020-08" db="EMBL/GenBank/DDBJ databases">
        <title>Genomic Encyclopedia of Type Strains, Phase IV (KMG-IV): sequencing the most valuable type-strain genomes for metagenomic binning, comparative biology and taxonomic classification.</title>
        <authorList>
            <person name="Goeker M."/>
        </authorList>
    </citation>
    <scope>NUCLEOTIDE SEQUENCE [LARGE SCALE GENOMIC DNA]</scope>
    <source>
        <strain evidence="1 2">DSM 22198</strain>
    </source>
</reference>
<dbReference type="Pfam" id="PF04315">
    <property type="entry name" value="EpmC"/>
    <property type="match status" value="1"/>
</dbReference>